<dbReference type="Gene3D" id="2.170.130.10">
    <property type="entry name" value="TonB-dependent receptor, plug domain"/>
    <property type="match status" value="1"/>
</dbReference>
<dbReference type="InterPro" id="IPR039426">
    <property type="entry name" value="TonB-dep_rcpt-like"/>
</dbReference>
<dbReference type="InterPro" id="IPR012910">
    <property type="entry name" value="Plug_dom"/>
</dbReference>
<keyword evidence="2" id="KW-0813">Transport</keyword>
<protein>
    <submittedName>
        <fullName evidence="10">TonB-dependent receptor</fullName>
    </submittedName>
</protein>
<reference evidence="10" key="1">
    <citation type="submission" date="2015-10" db="EMBL/GenBank/DDBJ databases">
        <authorList>
            <person name="Gilbert D.G."/>
        </authorList>
    </citation>
    <scope>NUCLEOTIDE SEQUENCE</scope>
</reference>
<dbReference type="AlphaFoldDB" id="A0A160TEN1"/>
<keyword evidence="3" id="KW-0812">Transmembrane</keyword>
<dbReference type="PROSITE" id="PS52016">
    <property type="entry name" value="TONB_DEPENDENT_REC_3"/>
    <property type="match status" value="1"/>
</dbReference>
<keyword evidence="4" id="KW-0798">TonB box</keyword>
<evidence type="ECO:0000256" key="3">
    <source>
        <dbReference type="ARBA" id="ARBA00022692"/>
    </source>
</evidence>
<dbReference type="Gene3D" id="2.40.170.20">
    <property type="entry name" value="TonB-dependent receptor, beta-barrel domain"/>
    <property type="match status" value="1"/>
</dbReference>
<evidence type="ECO:0000256" key="2">
    <source>
        <dbReference type="ARBA" id="ARBA00022448"/>
    </source>
</evidence>
<feature type="region of interest" description="Disordered" evidence="7">
    <location>
        <begin position="25"/>
        <end position="52"/>
    </location>
</feature>
<evidence type="ECO:0000256" key="4">
    <source>
        <dbReference type="ARBA" id="ARBA00023077"/>
    </source>
</evidence>
<dbReference type="GO" id="GO:0009279">
    <property type="term" value="C:cell outer membrane"/>
    <property type="evidence" value="ECO:0007669"/>
    <property type="project" value="UniProtKB-SubCell"/>
</dbReference>
<evidence type="ECO:0000256" key="5">
    <source>
        <dbReference type="ARBA" id="ARBA00023136"/>
    </source>
</evidence>
<feature type="domain" description="TonB-dependent receptor-like beta-barrel" evidence="8">
    <location>
        <begin position="342"/>
        <end position="945"/>
    </location>
</feature>
<evidence type="ECO:0000259" key="8">
    <source>
        <dbReference type="Pfam" id="PF00593"/>
    </source>
</evidence>
<feature type="compositionally biased region" description="Basic and acidic residues" evidence="7">
    <location>
        <begin position="25"/>
        <end position="45"/>
    </location>
</feature>
<proteinExistence type="predicted"/>
<dbReference type="PANTHER" id="PTHR47234">
    <property type="match status" value="1"/>
</dbReference>
<evidence type="ECO:0000259" key="9">
    <source>
        <dbReference type="Pfam" id="PF07715"/>
    </source>
</evidence>
<dbReference type="InterPro" id="IPR000531">
    <property type="entry name" value="Beta-barrel_TonB"/>
</dbReference>
<feature type="domain" description="TonB-dependent receptor plug" evidence="9">
    <location>
        <begin position="71"/>
        <end position="178"/>
    </location>
</feature>
<gene>
    <name evidence="10" type="ORF">MGWOODY_Smn2470</name>
</gene>
<evidence type="ECO:0000313" key="10">
    <source>
        <dbReference type="EMBL" id="CUS43135.1"/>
    </source>
</evidence>
<keyword evidence="10" id="KW-0675">Receptor</keyword>
<dbReference type="InterPro" id="IPR036942">
    <property type="entry name" value="Beta-barrel_TonB_sf"/>
</dbReference>
<dbReference type="InterPro" id="IPR037066">
    <property type="entry name" value="Plug_dom_sf"/>
</dbReference>
<dbReference type="PANTHER" id="PTHR47234:SF2">
    <property type="entry name" value="TONB-DEPENDENT RECEPTOR"/>
    <property type="match status" value="1"/>
</dbReference>
<dbReference type="EMBL" id="CZQE01000010">
    <property type="protein sequence ID" value="CUS43135.1"/>
    <property type="molecule type" value="Genomic_DNA"/>
</dbReference>
<dbReference type="Pfam" id="PF00593">
    <property type="entry name" value="TonB_dep_Rec_b-barrel"/>
    <property type="match status" value="1"/>
</dbReference>
<evidence type="ECO:0000256" key="7">
    <source>
        <dbReference type="SAM" id="MobiDB-lite"/>
    </source>
</evidence>
<name>A0A160TEN1_9ZZZZ</name>
<evidence type="ECO:0000256" key="1">
    <source>
        <dbReference type="ARBA" id="ARBA00004571"/>
    </source>
</evidence>
<accession>A0A160TEN1</accession>
<sequence>MAIKGFVAIALIGACAPYAAAQEMTVDRPDEQASPKETDRRKKPDTGTAPGDIVVTGSAIRGVAPVGSNLVSVGQEALIKTAAISTSELVNTVPAITTAGSTPQAQSSYSYYAPQIHSLAGSGSNTTLALIDGLRMPGGGLQYAQTDPNIIPTPALQRVEVLADGASSIYGSDAVAGVVNFITRKTFEGLTVNGRVGFADSYRSYDLNGIWGTKWDTGGVYIAGQFLKQQEITSDKRLFLSRGDYRDIGGSNTNTYNCSPATVRGSSSATVIYPGADATTTLPNNQALNGMCNTSLYGSAVPGVQREGVLVVVNQELGDRISFTGKFVFNHLQHFSTGTPGTLSNAQTYGAGSGKGTQINPFFRAPPGSGFTQELVNWLALTPTGDYGTNNYQNTTFYTTGVIDYKVTDKWSITASGALARSNSYQRGKNTFCSTCATLALNGSPALNGTITSVLPPPGQTGTVSQALTTSNALDVWNGLGTNRTAASVWQYLYSNNTNNEHQNNMYQLKLEAQGELFDLPGGAVRMAVGGEYMHVTQDVYGLNPNSTGTGYTNFIMNLGPRRVKSGYVELYVPVVGEDMEIPLVRKFDLSISGRIDHYSDFGSTTNPKVAANWQINDWIKVRGNWAESFVAPPLNQIGDARQGYLRGATGTGASAVLDVPVAAYPEVKQLPGCETATVTCRVGANTGREGLDRSLGAGFAGVVPQTGSSWSVGVDLTPGFIPGFTANVTYWANVFKGGVASPAQPLIINSAALHDRLTICPTSCTAEQIRTFTNVANGATTAATLPSTVYFLINRDVGNVLNLNVQGIDAQFQYRVPTSGAGIFTVGGSITYFTRFMQDFGDQPFSILNTSGYNSQFPSIQTKGRGQLGWEKDAFSLDFFANYTGAYRNWIQTSVKPVTLGPNGNPTGGGDRVKPDLTIDLHAAYNFKGSFMNGSQIYIDVKNLFDRDPPFYNGNTTGAGGVGAWGFNGFTSNLLGRLVSVGFRANF</sequence>
<organism evidence="10">
    <name type="scientific">hydrothermal vent metagenome</name>
    <dbReference type="NCBI Taxonomy" id="652676"/>
    <lineage>
        <taxon>unclassified sequences</taxon>
        <taxon>metagenomes</taxon>
        <taxon>ecological metagenomes</taxon>
    </lineage>
</organism>
<comment type="subcellular location">
    <subcellularLocation>
        <location evidence="1">Cell outer membrane</location>
        <topology evidence="1">Multi-pass membrane protein</topology>
    </subcellularLocation>
</comment>
<dbReference type="SUPFAM" id="SSF56935">
    <property type="entry name" value="Porins"/>
    <property type="match status" value="1"/>
</dbReference>
<keyword evidence="5" id="KW-0472">Membrane</keyword>
<dbReference type="Pfam" id="PF07715">
    <property type="entry name" value="Plug"/>
    <property type="match status" value="1"/>
</dbReference>
<keyword evidence="6" id="KW-0998">Cell outer membrane</keyword>
<dbReference type="PROSITE" id="PS51257">
    <property type="entry name" value="PROKAR_LIPOPROTEIN"/>
    <property type="match status" value="1"/>
</dbReference>
<evidence type="ECO:0000256" key="6">
    <source>
        <dbReference type="ARBA" id="ARBA00023237"/>
    </source>
</evidence>